<dbReference type="RefSeq" id="WP_088904686.1">
    <property type="nucleotide sequence ID" value="NZ_CP022272.1"/>
</dbReference>
<evidence type="ECO:0000259" key="1">
    <source>
        <dbReference type="Pfam" id="PF13643"/>
    </source>
</evidence>
<evidence type="ECO:0000313" key="2">
    <source>
        <dbReference type="EMBL" id="ASJ96869.1"/>
    </source>
</evidence>
<sequence length="228" mass="25805">MGEITRTYKLSTDEENKPRVYCKECSGLTLHSIVSSFDESGNEDCGGGHYVDWHCKNQTIQCLGCQTVSFRTVSTFSEDVEYNHDAPYYPETIKYYPGRVEGVKSLESHLLPYTVQQIYKETVLSIENDQFILAGIGIRAIVETICKDLEAEGRDLYRKINTLKTRSIVTKEGADTLHKLRVLGNSAAHEVKAHDSRQLELALQIIEHMLEGTYIIPARVERVFPNDG</sequence>
<protein>
    <recommendedName>
        <fullName evidence="1">DUF4145 domain-containing protein</fullName>
    </recommendedName>
</protein>
<gene>
    <name evidence="2" type="ORF">CFF01_09915</name>
</gene>
<dbReference type="Pfam" id="PF13643">
    <property type="entry name" value="DUF4145"/>
    <property type="match status" value="1"/>
</dbReference>
<dbReference type="Proteomes" id="UP000198233">
    <property type="component" value="Chromosome"/>
</dbReference>
<reference evidence="2 3" key="1">
    <citation type="submission" date="2017-06" db="EMBL/GenBank/DDBJ databases">
        <title>Complete genome sequence of Shewanella marisflavi EP1 associated with anaerobic 2,4-dinitrotoluene reduction and salt tolerance.</title>
        <authorList>
            <person name="Huang J."/>
        </authorList>
    </citation>
    <scope>NUCLEOTIDE SEQUENCE [LARGE SCALE GENOMIC DNA]</scope>
    <source>
        <strain evidence="2 3">EP1</strain>
    </source>
</reference>
<dbReference type="AlphaFoldDB" id="A0AAC9U0G1"/>
<feature type="domain" description="DUF4145" evidence="1">
    <location>
        <begin position="124"/>
        <end position="207"/>
    </location>
</feature>
<proteinExistence type="predicted"/>
<dbReference type="InterPro" id="IPR025285">
    <property type="entry name" value="DUF4145"/>
</dbReference>
<dbReference type="KEGG" id="smav:CFF01_09915"/>
<evidence type="ECO:0000313" key="3">
    <source>
        <dbReference type="Proteomes" id="UP000198233"/>
    </source>
</evidence>
<accession>A0AAC9U0G1</accession>
<organism evidence="2 3">
    <name type="scientific">Shewanella marisflavi</name>
    <dbReference type="NCBI Taxonomy" id="260364"/>
    <lineage>
        <taxon>Bacteria</taxon>
        <taxon>Pseudomonadati</taxon>
        <taxon>Pseudomonadota</taxon>
        <taxon>Gammaproteobacteria</taxon>
        <taxon>Alteromonadales</taxon>
        <taxon>Shewanellaceae</taxon>
        <taxon>Shewanella</taxon>
    </lineage>
</organism>
<name>A0AAC9U0G1_9GAMM</name>
<dbReference type="EMBL" id="CP022272">
    <property type="protein sequence ID" value="ASJ96869.1"/>
    <property type="molecule type" value="Genomic_DNA"/>
</dbReference>